<comment type="caution">
    <text evidence="1">The sequence shown here is derived from an EMBL/GenBank/DDBJ whole genome shotgun (WGS) entry which is preliminary data.</text>
</comment>
<proteinExistence type="predicted"/>
<organism evidence="1">
    <name type="scientific">marine sediment metagenome</name>
    <dbReference type="NCBI Taxonomy" id="412755"/>
    <lineage>
        <taxon>unclassified sequences</taxon>
        <taxon>metagenomes</taxon>
        <taxon>ecological metagenomes</taxon>
    </lineage>
</organism>
<feature type="non-terminal residue" evidence="1">
    <location>
        <position position="1"/>
    </location>
</feature>
<evidence type="ECO:0000313" key="1">
    <source>
        <dbReference type="EMBL" id="GAG28486.1"/>
    </source>
</evidence>
<accession>X0XUK0</accession>
<dbReference type="EMBL" id="BARS01048887">
    <property type="protein sequence ID" value="GAG28486.1"/>
    <property type="molecule type" value="Genomic_DNA"/>
</dbReference>
<name>X0XUK0_9ZZZZ</name>
<gene>
    <name evidence="1" type="ORF">S01H1_73186</name>
</gene>
<sequence>VGDAATTFGAKDIRYGRQKLGKLAKNPRDVIYVSSISVLFYALSMSEFAKANEFGYTSTWYSGELAVVDGCELYISGEFSETLGAAGLGDSGSTHKGLLAIHKPSIKIGDRRGVTLEFDKNIVTQKLSFVATRRTDMQNMQPSTYSPVSYGYQIA</sequence>
<protein>
    <submittedName>
        <fullName evidence="1">Uncharacterized protein</fullName>
    </submittedName>
</protein>
<dbReference type="AlphaFoldDB" id="X0XUK0"/>
<reference evidence="1" key="1">
    <citation type="journal article" date="2014" name="Front. Microbiol.">
        <title>High frequency of phylogenetically diverse reductive dehalogenase-homologous genes in deep subseafloor sedimentary metagenomes.</title>
        <authorList>
            <person name="Kawai M."/>
            <person name="Futagami T."/>
            <person name="Toyoda A."/>
            <person name="Takaki Y."/>
            <person name="Nishi S."/>
            <person name="Hori S."/>
            <person name="Arai W."/>
            <person name="Tsubouchi T."/>
            <person name="Morono Y."/>
            <person name="Uchiyama I."/>
            <person name="Ito T."/>
            <person name="Fujiyama A."/>
            <person name="Inagaki F."/>
            <person name="Takami H."/>
        </authorList>
    </citation>
    <scope>NUCLEOTIDE SEQUENCE</scope>
    <source>
        <strain evidence="1">Expedition CK06-06</strain>
    </source>
</reference>